<dbReference type="Proteomes" id="UP000224854">
    <property type="component" value="Unassembled WGS sequence"/>
</dbReference>
<feature type="domain" description="BZIP" evidence="2">
    <location>
        <begin position="46"/>
        <end position="61"/>
    </location>
</feature>
<dbReference type="CDD" id="cd14688">
    <property type="entry name" value="bZIP_YAP"/>
    <property type="match status" value="1"/>
</dbReference>
<feature type="compositionally biased region" description="Basic and acidic residues" evidence="1">
    <location>
        <begin position="61"/>
        <end position="75"/>
    </location>
</feature>
<dbReference type="PANTHER" id="PTHR39607:SF2">
    <property type="entry name" value="BZIP DOMAIN-CONTAINING PROTEIN"/>
    <property type="match status" value="1"/>
</dbReference>
<feature type="compositionally biased region" description="Basic and acidic residues" evidence="1">
    <location>
        <begin position="9"/>
        <end position="18"/>
    </location>
</feature>
<proteinExistence type="predicted"/>
<dbReference type="GO" id="GO:0003700">
    <property type="term" value="F:DNA-binding transcription factor activity"/>
    <property type="evidence" value="ECO:0007669"/>
    <property type="project" value="InterPro"/>
</dbReference>
<dbReference type="AlphaFoldDB" id="A0A2C5XMW4"/>
<dbReference type="EMBL" id="NJEU01002129">
    <property type="protein sequence ID" value="PHH58535.1"/>
    <property type="molecule type" value="Genomic_DNA"/>
</dbReference>
<accession>A0A2C5XMW4</accession>
<dbReference type="PROSITE" id="PS00036">
    <property type="entry name" value="BZIP_BASIC"/>
    <property type="match status" value="1"/>
</dbReference>
<evidence type="ECO:0000313" key="4">
    <source>
        <dbReference type="Proteomes" id="UP000224854"/>
    </source>
</evidence>
<evidence type="ECO:0000256" key="1">
    <source>
        <dbReference type="SAM" id="MobiDB-lite"/>
    </source>
</evidence>
<gene>
    <name evidence="3" type="ORF">CDD82_2905</name>
</gene>
<keyword evidence="4" id="KW-1185">Reference proteome</keyword>
<organism evidence="3 4">
    <name type="scientific">Ophiocordyceps australis</name>
    <dbReference type="NCBI Taxonomy" id="1399860"/>
    <lineage>
        <taxon>Eukaryota</taxon>
        <taxon>Fungi</taxon>
        <taxon>Dikarya</taxon>
        <taxon>Ascomycota</taxon>
        <taxon>Pezizomycotina</taxon>
        <taxon>Sordariomycetes</taxon>
        <taxon>Hypocreomycetidae</taxon>
        <taxon>Hypocreales</taxon>
        <taxon>Ophiocordycipitaceae</taxon>
        <taxon>Ophiocordyceps</taxon>
    </lineage>
</organism>
<feature type="region of interest" description="Disordered" evidence="1">
    <location>
        <begin position="1"/>
        <end position="81"/>
    </location>
</feature>
<dbReference type="InterPro" id="IPR004827">
    <property type="entry name" value="bZIP"/>
</dbReference>
<name>A0A2C5XMW4_9HYPO</name>
<comment type="caution">
    <text evidence="3">The sequence shown here is derived from an EMBL/GenBank/DDBJ whole genome shotgun (WGS) entry which is preliminary data.</text>
</comment>
<dbReference type="PANTHER" id="PTHR39607">
    <property type="entry name" value="XANTHOCILLIN BIOSYNTHESIS CLUSTER TRANSCRIPTION FACTOR XANC-RELATED"/>
    <property type="match status" value="1"/>
</dbReference>
<sequence>MAPTRKTRHVLDAPEKKQCASVSARKATRPSAKDIDWTDVADPEERRRIQNRIAQRKFREKARENKERAERESRNQENAGNSYRIPLGADICADQELSGLPWGSMSLSFVVSRGHEAESLRSSGRDTHVGDEAYASPQYTTMPLELGPGLSQDTASYGSDEMLFYDEANYMYDTAVMAPLGAYSTS</sequence>
<evidence type="ECO:0000259" key="2">
    <source>
        <dbReference type="PROSITE" id="PS00036"/>
    </source>
</evidence>
<dbReference type="OrthoDB" id="5387389at2759"/>
<dbReference type="InterPro" id="IPR052635">
    <property type="entry name" value="Sec_Metab_Biosynth_Reg"/>
</dbReference>
<reference evidence="3 4" key="1">
    <citation type="submission" date="2017-06" db="EMBL/GenBank/DDBJ databases">
        <title>Ant-infecting Ophiocordyceps genomes reveal a high diversity of potential behavioral manipulation genes and a possible major role for enterotoxins.</title>
        <authorList>
            <person name="De Bekker C."/>
            <person name="Evans H.C."/>
            <person name="Brachmann A."/>
            <person name="Hughes D.P."/>
        </authorList>
    </citation>
    <scope>NUCLEOTIDE SEQUENCE [LARGE SCALE GENOMIC DNA]</scope>
    <source>
        <strain evidence="3 4">1348a</strain>
    </source>
</reference>
<evidence type="ECO:0000313" key="3">
    <source>
        <dbReference type="EMBL" id="PHH58535.1"/>
    </source>
</evidence>
<protein>
    <recommendedName>
        <fullName evidence="2">BZIP domain-containing protein</fullName>
    </recommendedName>
</protein>